<organism evidence="11">
    <name type="scientific">marine metagenome</name>
    <dbReference type="NCBI Taxonomy" id="408172"/>
    <lineage>
        <taxon>unclassified sequences</taxon>
        <taxon>metagenomes</taxon>
        <taxon>ecological metagenomes</taxon>
    </lineage>
</organism>
<dbReference type="PANTHER" id="PTHR30069">
    <property type="entry name" value="TONB-DEPENDENT OUTER MEMBRANE RECEPTOR"/>
    <property type="match status" value="1"/>
</dbReference>
<dbReference type="Gene3D" id="2.40.170.20">
    <property type="entry name" value="TonB-dependent receptor, beta-barrel domain"/>
    <property type="match status" value="1"/>
</dbReference>
<evidence type="ECO:0000256" key="8">
    <source>
        <dbReference type="ARBA" id="ARBA00023237"/>
    </source>
</evidence>
<keyword evidence="8" id="KW-0998">Cell outer membrane</keyword>
<dbReference type="SUPFAM" id="SSF56935">
    <property type="entry name" value="Porins"/>
    <property type="match status" value="1"/>
</dbReference>
<keyword evidence="5" id="KW-0798">TonB box</keyword>
<evidence type="ECO:0000259" key="10">
    <source>
        <dbReference type="Pfam" id="PF07715"/>
    </source>
</evidence>
<evidence type="ECO:0000259" key="9">
    <source>
        <dbReference type="Pfam" id="PF00593"/>
    </source>
</evidence>
<dbReference type="PROSITE" id="PS52016">
    <property type="entry name" value="TONB_DEPENDENT_REC_3"/>
    <property type="match status" value="1"/>
</dbReference>
<comment type="subcellular location">
    <subcellularLocation>
        <location evidence="1">Cell outer membrane</location>
        <topology evidence="1">Multi-pass membrane protein</topology>
    </subcellularLocation>
</comment>
<evidence type="ECO:0000256" key="4">
    <source>
        <dbReference type="ARBA" id="ARBA00022729"/>
    </source>
</evidence>
<keyword evidence="2" id="KW-0813">Transport</keyword>
<reference evidence="11" key="1">
    <citation type="submission" date="2018-05" db="EMBL/GenBank/DDBJ databases">
        <authorList>
            <person name="Lanie J.A."/>
            <person name="Ng W.-L."/>
            <person name="Kazmierczak K.M."/>
            <person name="Andrzejewski T.M."/>
            <person name="Davidsen T.M."/>
            <person name="Wayne K.J."/>
            <person name="Tettelin H."/>
            <person name="Glass J.I."/>
            <person name="Rusch D."/>
            <person name="Podicherti R."/>
            <person name="Tsui H.-C.T."/>
            <person name="Winkler M.E."/>
        </authorList>
    </citation>
    <scope>NUCLEOTIDE SEQUENCE</scope>
</reference>
<dbReference type="Pfam" id="PF00593">
    <property type="entry name" value="TonB_dep_Rec_b-barrel"/>
    <property type="match status" value="1"/>
</dbReference>
<protein>
    <recommendedName>
        <fullName evidence="12">TonB-dependent receptor plug domain-containing protein</fullName>
    </recommendedName>
</protein>
<keyword evidence="4" id="KW-0732">Signal</keyword>
<evidence type="ECO:0000256" key="7">
    <source>
        <dbReference type="ARBA" id="ARBA00023170"/>
    </source>
</evidence>
<dbReference type="PANTHER" id="PTHR30069:SF29">
    <property type="entry name" value="HEMOGLOBIN AND HEMOGLOBIN-HAPTOGLOBIN-BINDING PROTEIN 1-RELATED"/>
    <property type="match status" value="1"/>
</dbReference>
<sequence length="685" mass="78178">MIKHLLFVLFLLINQCNNLLSAEYKEEVVVKAKKMQSLTSWSENHSEFILSSIEINKIDPQHPKQLFLRVPGMWVSRGSGQEHLTSIRSPVLTGPGACGSFLILEDGISIRPSGFCNVNGLIEANIEQSDEVEIIKGPASSHYGGNAMHGLINLISPSLDGLKTVSSNLGPNDYKNLKLTYGKTKDWVINSHLSSSNGFRENSGFDQQKIKFKKAIQVKDWKGSGNLNLTNLNQETAGYIYGKDAFKNDILRKSNPNPEAFRDATSLRINLNLFKFEQDSFYSLSPYFRKTKMNFLQHYLPGTPLEDNDHWSLGLITKKEIKLENRDNILGAQIEIADINLKQYQPEVLTTSSPFNNAVRPQGLHYNYQVNSKTLAFFYGFKENLVNKSIKVFGDARIEHLTYQYKNKMISGNTKEDGRPCNFGGCFYNRPEDRNDKHTEMSFRLGVESLLVESHNFFLQLSSGFRPPQINEVYRLQKEQNSSDLTSEELIMLEGGISLNTKRFSSLLAIYIGEKKNAIFRDANNFIVDNGKTIHKGIEILTNLKINESNLFLISLSFENHKYDFSSQTSLKEDIEKGDYIDTAPRFKGNLVWLSHVNDILSSEIEIERMGSYFTDAGNEHEYEGHALVHARLDILFDEKTRLYLRMNNILDKKYAERADYNTFGGDRYFPGLSREMYIGLEYLF</sequence>
<keyword evidence="3" id="KW-0812">Transmembrane</keyword>
<evidence type="ECO:0000313" key="11">
    <source>
        <dbReference type="EMBL" id="SUZ90333.1"/>
    </source>
</evidence>
<gene>
    <name evidence="11" type="ORF">METZ01_LOCUS43187</name>
</gene>
<name>A0A381RN13_9ZZZZ</name>
<evidence type="ECO:0000256" key="6">
    <source>
        <dbReference type="ARBA" id="ARBA00023136"/>
    </source>
</evidence>
<evidence type="ECO:0000256" key="5">
    <source>
        <dbReference type="ARBA" id="ARBA00023077"/>
    </source>
</evidence>
<evidence type="ECO:0000256" key="3">
    <source>
        <dbReference type="ARBA" id="ARBA00022692"/>
    </source>
</evidence>
<keyword evidence="7" id="KW-0675">Receptor</keyword>
<keyword evidence="6" id="KW-0472">Membrane</keyword>
<dbReference type="InterPro" id="IPR036942">
    <property type="entry name" value="Beta-barrel_TonB_sf"/>
</dbReference>
<accession>A0A381RN13</accession>
<proteinExistence type="predicted"/>
<dbReference type="InterPro" id="IPR037066">
    <property type="entry name" value="Plug_dom_sf"/>
</dbReference>
<dbReference type="EMBL" id="UINC01001885">
    <property type="protein sequence ID" value="SUZ90333.1"/>
    <property type="molecule type" value="Genomic_DNA"/>
</dbReference>
<dbReference type="InterPro" id="IPR039426">
    <property type="entry name" value="TonB-dep_rcpt-like"/>
</dbReference>
<feature type="domain" description="TonB-dependent receptor plug" evidence="10">
    <location>
        <begin position="51"/>
        <end position="150"/>
    </location>
</feature>
<feature type="domain" description="TonB-dependent receptor-like beta-barrel" evidence="9">
    <location>
        <begin position="246"/>
        <end position="650"/>
    </location>
</feature>
<evidence type="ECO:0008006" key="12">
    <source>
        <dbReference type="Google" id="ProtNLM"/>
    </source>
</evidence>
<dbReference type="GO" id="GO:0009279">
    <property type="term" value="C:cell outer membrane"/>
    <property type="evidence" value="ECO:0007669"/>
    <property type="project" value="UniProtKB-SubCell"/>
</dbReference>
<dbReference type="GO" id="GO:0044718">
    <property type="term" value="P:siderophore transmembrane transport"/>
    <property type="evidence" value="ECO:0007669"/>
    <property type="project" value="TreeGrafter"/>
</dbReference>
<evidence type="ECO:0000256" key="1">
    <source>
        <dbReference type="ARBA" id="ARBA00004571"/>
    </source>
</evidence>
<dbReference type="InterPro" id="IPR012910">
    <property type="entry name" value="Plug_dom"/>
</dbReference>
<dbReference type="AlphaFoldDB" id="A0A381RN13"/>
<dbReference type="Gene3D" id="2.170.130.10">
    <property type="entry name" value="TonB-dependent receptor, plug domain"/>
    <property type="match status" value="1"/>
</dbReference>
<dbReference type="InterPro" id="IPR000531">
    <property type="entry name" value="Beta-barrel_TonB"/>
</dbReference>
<dbReference type="GO" id="GO:0015344">
    <property type="term" value="F:siderophore uptake transmembrane transporter activity"/>
    <property type="evidence" value="ECO:0007669"/>
    <property type="project" value="TreeGrafter"/>
</dbReference>
<evidence type="ECO:0000256" key="2">
    <source>
        <dbReference type="ARBA" id="ARBA00022448"/>
    </source>
</evidence>
<dbReference type="Pfam" id="PF07715">
    <property type="entry name" value="Plug"/>
    <property type="match status" value="1"/>
</dbReference>